<dbReference type="InterPro" id="IPR019933">
    <property type="entry name" value="DivIVA_domain"/>
</dbReference>
<accession>A0A9D2H4V6</accession>
<dbReference type="NCBIfam" id="TIGR03544">
    <property type="entry name" value="DivI1A_domain"/>
    <property type="match status" value="2"/>
</dbReference>
<gene>
    <name evidence="1" type="ORF">H9800_07090</name>
</gene>
<dbReference type="Gene3D" id="6.10.250.660">
    <property type="match status" value="1"/>
</dbReference>
<evidence type="ECO:0000313" key="2">
    <source>
        <dbReference type="Proteomes" id="UP000824220"/>
    </source>
</evidence>
<protein>
    <submittedName>
        <fullName evidence="1">DivIVA domain-containing protein</fullName>
    </submittedName>
</protein>
<evidence type="ECO:0000313" key="1">
    <source>
        <dbReference type="EMBL" id="HJA04613.1"/>
    </source>
</evidence>
<sequence length="184" mass="20132">MTSQSTRAPFARAARGARGYDVEAVEAFLDRAREAFQGAGSLSSDDVRTASFPLVRAGFDVPSVDAALARLEDALAARERDARIRESGADAWVASAKGEAQEILARLSRPEGERFDREPWHRSGYSVVEVDIVSERVARYFAAGEPITAEQVRTAAFHPQRGGYREEQVDAVLDAVVRIILAVR</sequence>
<dbReference type="InterPro" id="IPR019932">
    <property type="entry name" value="CHP03543"/>
</dbReference>
<reference evidence="1" key="2">
    <citation type="submission" date="2021-04" db="EMBL/GenBank/DDBJ databases">
        <authorList>
            <person name="Gilroy R."/>
        </authorList>
    </citation>
    <scope>NUCLEOTIDE SEQUENCE</scope>
    <source>
        <strain evidence="1">ChiHjej8B7-3636</strain>
    </source>
</reference>
<name>A0A9D2H4V6_9MICO</name>
<dbReference type="AlphaFoldDB" id="A0A9D2H4V6"/>
<dbReference type="NCBIfam" id="TIGR03543">
    <property type="entry name" value="divI1A_rptt_fam"/>
    <property type="match status" value="1"/>
</dbReference>
<organism evidence="1 2">
    <name type="scientific">Candidatus Microbacterium stercoravium</name>
    <dbReference type="NCBI Taxonomy" id="2838697"/>
    <lineage>
        <taxon>Bacteria</taxon>
        <taxon>Bacillati</taxon>
        <taxon>Actinomycetota</taxon>
        <taxon>Actinomycetes</taxon>
        <taxon>Micrococcales</taxon>
        <taxon>Microbacteriaceae</taxon>
        <taxon>Microbacterium</taxon>
    </lineage>
</organism>
<proteinExistence type="predicted"/>
<reference evidence="1" key="1">
    <citation type="journal article" date="2021" name="PeerJ">
        <title>Extensive microbial diversity within the chicken gut microbiome revealed by metagenomics and culture.</title>
        <authorList>
            <person name="Gilroy R."/>
            <person name="Ravi A."/>
            <person name="Getino M."/>
            <person name="Pursley I."/>
            <person name="Horton D.L."/>
            <person name="Alikhan N.F."/>
            <person name="Baker D."/>
            <person name="Gharbi K."/>
            <person name="Hall N."/>
            <person name="Watson M."/>
            <person name="Adriaenssens E.M."/>
            <person name="Foster-Nyarko E."/>
            <person name="Jarju S."/>
            <person name="Secka A."/>
            <person name="Antonio M."/>
            <person name="Oren A."/>
            <person name="Chaudhuri R.R."/>
            <person name="La Ragione R."/>
            <person name="Hildebrand F."/>
            <person name="Pallen M.J."/>
        </authorList>
    </citation>
    <scope>NUCLEOTIDE SEQUENCE</scope>
    <source>
        <strain evidence="1">ChiHjej8B7-3636</strain>
    </source>
</reference>
<comment type="caution">
    <text evidence="1">The sequence shown here is derived from an EMBL/GenBank/DDBJ whole genome shotgun (WGS) entry which is preliminary data.</text>
</comment>
<dbReference type="EMBL" id="DXAM01000098">
    <property type="protein sequence ID" value="HJA04613.1"/>
    <property type="molecule type" value="Genomic_DNA"/>
</dbReference>
<dbReference type="Proteomes" id="UP000824220">
    <property type="component" value="Unassembled WGS sequence"/>
</dbReference>